<evidence type="ECO:0000256" key="3">
    <source>
        <dbReference type="ARBA" id="ARBA00022692"/>
    </source>
</evidence>
<feature type="transmembrane region" description="Helical" evidence="6">
    <location>
        <begin position="289"/>
        <end position="307"/>
    </location>
</feature>
<feature type="transmembrane region" description="Helical" evidence="6">
    <location>
        <begin position="573"/>
        <end position="595"/>
    </location>
</feature>
<dbReference type="EMBL" id="AGNL01000407">
    <property type="protein sequence ID" value="EJK77796.1"/>
    <property type="molecule type" value="Genomic_DNA"/>
</dbReference>
<dbReference type="eggNOG" id="KOG2399">
    <property type="taxonomic scope" value="Eukaryota"/>
</dbReference>
<dbReference type="InterPro" id="IPR051359">
    <property type="entry name" value="CaCA_antiporter"/>
</dbReference>
<protein>
    <recommendedName>
        <fullName evidence="7">Sodium/calcium exchanger membrane region domain-containing protein</fullName>
    </recommendedName>
</protein>
<dbReference type="PANTHER" id="PTHR12266">
    <property type="entry name" value="NA+/CA2+ K+ INDEPENDENT EXCHANGER"/>
    <property type="match status" value="1"/>
</dbReference>
<dbReference type="Proteomes" id="UP000266841">
    <property type="component" value="Unassembled WGS sequence"/>
</dbReference>
<dbReference type="OrthoDB" id="407410at2759"/>
<feature type="transmembrane region" description="Helical" evidence="6">
    <location>
        <begin position="259"/>
        <end position="277"/>
    </location>
</feature>
<keyword evidence="3 6" id="KW-0812">Transmembrane</keyword>
<organism evidence="8 9">
    <name type="scientific">Thalassiosira oceanica</name>
    <name type="common">Marine diatom</name>
    <dbReference type="NCBI Taxonomy" id="159749"/>
    <lineage>
        <taxon>Eukaryota</taxon>
        <taxon>Sar</taxon>
        <taxon>Stramenopiles</taxon>
        <taxon>Ochrophyta</taxon>
        <taxon>Bacillariophyta</taxon>
        <taxon>Coscinodiscophyceae</taxon>
        <taxon>Thalassiosirophycidae</taxon>
        <taxon>Thalassiosirales</taxon>
        <taxon>Thalassiosiraceae</taxon>
        <taxon>Thalassiosira</taxon>
    </lineage>
</organism>
<feature type="transmembrane region" description="Helical" evidence="6">
    <location>
        <begin position="616"/>
        <end position="637"/>
    </location>
</feature>
<sequence>MIGGTRQPLLCAEGNRGSTSTSRPKSKRFHTHTALLSTICSVFILFVLAVGFSDWRFRADDPSIAKTTAPRRFARYLEQQNSSSNNQDISDAAASGDYSAFRCDDIFSNTPSKDSGAPTKRCQYAITCEGEGILVPVMFCSNSVLSPMAWFLLISPIVLLSLTLLFRLLGSTAEEYFSPALEYFSFKLGLPPRFAGVSLLALGNGAADVSATMNAISSDVENGYLLSLGALTGAAMFITTVVSGSVILTNGGLKCRGALVRDILALAITVMVVALKLETGKVSQKTESLFIGIYVMFVAIVLVADVYHRAIMVPRLQQQADLTEHERQLEAERVATIRAGDALNSAASAVGTEPKAAGLSHSVGTSAADILLNDEDENTHVAAPLPKQDDKPSKALNAVLTALSNYNDEEDELEVDMMGATRQTGWGIGSDVEGKQARDRPVLLRGADGILAKHQHTRNINDENSGDVEFHSSPYHVMEDLDLVDRVCIESGSRGHSAHNWWGAWHDGKQELAVHFQEYWADIVDDEESTRLEKILLICEFPLTIGRKVPIALYGFVVAATWIDWIADKLVTLLGFLGIVLRIPNYIMGLTVLAWGNSMADLSANVTLARKGLANMAITACFAGPVFNILIGLGAGFGVLRSITKTDVNYVHLTPSITTGFVFCFVNCGLMLVSGLAVNRGSIPEGYGYLAMVLYSIYIAASFLLLIFS</sequence>
<feature type="transmembrane region" description="Helical" evidence="6">
    <location>
        <begin position="551"/>
        <end position="567"/>
    </location>
</feature>
<dbReference type="AlphaFoldDB" id="K0TPB7"/>
<evidence type="ECO:0000313" key="9">
    <source>
        <dbReference type="Proteomes" id="UP000266841"/>
    </source>
</evidence>
<dbReference type="OMA" id="DEDRWSK"/>
<name>K0TPB7_THAOC</name>
<dbReference type="GO" id="GO:0016020">
    <property type="term" value="C:membrane"/>
    <property type="evidence" value="ECO:0007669"/>
    <property type="project" value="UniProtKB-SubCell"/>
</dbReference>
<keyword evidence="2" id="KW-0813">Transport</keyword>
<evidence type="ECO:0000256" key="6">
    <source>
        <dbReference type="SAM" id="Phobius"/>
    </source>
</evidence>
<dbReference type="PANTHER" id="PTHR12266:SF0">
    <property type="entry name" value="MITOCHONDRIAL SODIUM_CALCIUM EXCHANGER PROTEIN"/>
    <property type="match status" value="1"/>
</dbReference>
<dbReference type="Pfam" id="PF01699">
    <property type="entry name" value="Na_Ca_ex"/>
    <property type="match status" value="2"/>
</dbReference>
<keyword evidence="9" id="KW-1185">Reference proteome</keyword>
<feature type="transmembrane region" description="Helical" evidence="6">
    <location>
        <begin position="223"/>
        <end position="247"/>
    </location>
</feature>
<keyword evidence="4 6" id="KW-1133">Transmembrane helix</keyword>
<dbReference type="InterPro" id="IPR004837">
    <property type="entry name" value="NaCa_Exmemb"/>
</dbReference>
<feature type="transmembrane region" description="Helical" evidence="6">
    <location>
        <begin position="33"/>
        <end position="52"/>
    </location>
</feature>
<evidence type="ECO:0000259" key="7">
    <source>
        <dbReference type="Pfam" id="PF01699"/>
    </source>
</evidence>
<comment type="subcellular location">
    <subcellularLocation>
        <location evidence="1">Membrane</location>
        <topology evidence="1">Multi-pass membrane protein</topology>
    </subcellularLocation>
</comment>
<dbReference type="InterPro" id="IPR044880">
    <property type="entry name" value="NCX_ion-bd_dom_sf"/>
</dbReference>
<gene>
    <name evidence="8" type="ORF">THAOC_00351</name>
</gene>
<evidence type="ECO:0000256" key="2">
    <source>
        <dbReference type="ARBA" id="ARBA00022448"/>
    </source>
</evidence>
<dbReference type="Gene3D" id="1.20.1420.30">
    <property type="entry name" value="NCX, central ion-binding region"/>
    <property type="match status" value="2"/>
</dbReference>
<comment type="caution">
    <text evidence="8">The sequence shown here is derived from an EMBL/GenBank/DDBJ whole genome shotgun (WGS) entry which is preliminary data.</text>
</comment>
<feature type="transmembrane region" description="Helical" evidence="6">
    <location>
        <begin position="657"/>
        <end position="677"/>
    </location>
</feature>
<feature type="transmembrane region" description="Helical" evidence="6">
    <location>
        <begin position="689"/>
        <end position="708"/>
    </location>
</feature>
<evidence type="ECO:0000313" key="8">
    <source>
        <dbReference type="EMBL" id="EJK77796.1"/>
    </source>
</evidence>
<keyword evidence="5 6" id="KW-0472">Membrane</keyword>
<dbReference type="GO" id="GO:0008324">
    <property type="term" value="F:monoatomic cation transmembrane transporter activity"/>
    <property type="evidence" value="ECO:0007669"/>
    <property type="project" value="TreeGrafter"/>
</dbReference>
<accession>K0TPB7</accession>
<proteinExistence type="predicted"/>
<feature type="domain" description="Sodium/calcium exchanger membrane region" evidence="7">
    <location>
        <begin position="552"/>
        <end position="703"/>
    </location>
</feature>
<evidence type="ECO:0000256" key="5">
    <source>
        <dbReference type="ARBA" id="ARBA00023136"/>
    </source>
</evidence>
<evidence type="ECO:0000256" key="4">
    <source>
        <dbReference type="ARBA" id="ARBA00022989"/>
    </source>
</evidence>
<evidence type="ECO:0000256" key="1">
    <source>
        <dbReference type="ARBA" id="ARBA00004141"/>
    </source>
</evidence>
<feature type="transmembrane region" description="Helical" evidence="6">
    <location>
        <begin position="148"/>
        <end position="169"/>
    </location>
</feature>
<feature type="domain" description="Sodium/calcium exchanger membrane region" evidence="7">
    <location>
        <begin position="161"/>
        <end position="302"/>
    </location>
</feature>
<reference evidence="8 9" key="1">
    <citation type="journal article" date="2012" name="Genome Biol.">
        <title>Genome and low-iron response of an oceanic diatom adapted to chronic iron limitation.</title>
        <authorList>
            <person name="Lommer M."/>
            <person name="Specht M."/>
            <person name="Roy A.S."/>
            <person name="Kraemer L."/>
            <person name="Andreson R."/>
            <person name="Gutowska M.A."/>
            <person name="Wolf J."/>
            <person name="Bergner S.V."/>
            <person name="Schilhabel M.B."/>
            <person name="Klostermeier U.C."/>
            <person name="Beiko R.G."/>
            <person name="Rosenstiel P."/>
            <person name="Hippler M."/>
            <person name="Laroche J."/>
        </authorList>
    </citation>
    <scope>NUCLEOTIDE SEQUENCE [LARGE SCALE GENOMIC DNA]</scope>
    <source>
        <strain evidence="8 9">CCMP1005</strain>
    </source>
</reference>
<feature type="transmembrane region" description="Helical" evidence="6">
    <location>
        <begin position="190"/>
        <end position="211"/>
    </location>
</feature>